<sequence>MRAESVPSSGSSRWLLLLAAVLIVGANMRVTISVVGPLLEQIGADTGLSPAALGVLGAMPVFSFAVVAPFVHVMGARFGAERTVLYSLLALALGTVVRSLVPHEMALYAGTLILAGAIGVLNVLLPAVIREDFPGRVPLVTGLFTGALSLCAALSAAMAVPAAERIGWELTMAAGSVLALMGAGVWVLRPGTERRASRAGHEAEPVSPTTTASPSSPRTAMWRHRIAWHVTIFFGTQSLLFFLMLTWFPAIQTYHGYTPGEAGLWSGVHQGIGIVASLLLGPLMQRSRDHRAIGVLVPALMVLGLVGIIFLPGLMPVWAVACGFSSGASLLISLTLISVRVRHSEDTGRLSGMAQGVGYLFAATGPVVAGWIFEQAESWIPVLWMAVGIAVLQGVSGWAAGRHRHIEG</sequence>
<dbReference type="PANTHER" id="PTHR23523:SF2">
    <property type="entry name" value="2-NITROIMIDAZOLE TRANSPORTER"/>
    <property type="match status" value="1"/>
</dbReference>
<protein>
    <submittedName>
        <fullName evidence="8">MFS transporter</fullName>
    </submittedName>
</protein>
<dbReference type="EMBL" id="JAVKGT010000014">
    <property type="protein sequence ID" value="MDR5711832.1"/>
    <property type="molecule type" value="Genomic_DNA"/>
</dbReference>
<dbReference type="SUPFAM" id="SSF103473">
    <property type="entry name" value="MFS general substrate transporter"/>
    <property type="match status" value="1"/>
</dbReference>
<evidence type="ECO:0000256" key="1">
    <source>
        <dbReference type="ARBA" id="ARBA00004651"/>
    </source>
</evidence>
<dbReference type="PROSITE" id="PS50850">
    <property type="entry name" value="MFS"/>
    <property type="match status" value="1"/>
</dbReference>
<dbReference type="InterPro" id="IPR052524">
    <property type="entry name" value="MFS_Cyanate_Porter"/>
</dbReference>
<reference evidence="9" key="1">
    <citation type="submission" date="2023-07" db="EMBL/GenBank/DDBJ databases">
        <title>Description of three actinobacteria isolated from air of manufacturing shop in a pharmaceutical factory.</title>
        <authorList>
            <person name="Zhang D.-F."/>
        </authorList>
    </citation>
    <scope>NUCLEOTIDE SEQUENCE [LARGE SCALE GENOMIC DNA]</scope>
    <source>
        <strain evidence="9">CCTCC AB 207010</strain>
    </source>
</reference>
<feature type="transmembrane region" description="Helical" evidence="6">
    <location>
        <begin position="262"/>
        <end position="280"/>
    </location>
</feature>
<evidence type="ECO:0000259" key="7">
    <source>
        <dbReference type="PROSITE" id="PS50850"/>
    </source>
</evidence>
<dbReference type="PANTHER" id="PTHR23523">
    <property type="match status" value="1"/>
</dbReference>
<evidence type="ECO:0000313" key="9">
    <source>
        <dbReference type="Proteomes" id="UP001260872"/>
    </source>
</evidence>
<accession>A0ABU1FUA4</accession>
<keyword evidence="2 6" id="KW-0812">Transmembrane</keyword>
<dbReference type="InterPro" id="IPR036259">
    <property type="entry name" value="MFS_trans_sf"/>
</dbReference>
<gene>
    <name evidence="8" type="ORF">RH857_06750</name>
</gene>
<keyword evidence="3 6" id="KW-1133">Transmembrane helix</keyword>
<feature type="transmembrane region" description="Helical" evidence="6">
    <location>
        <begin position="379"/>
        <end position="400"/>
    </location>
</feature>
<evidence type="ECO:0000256" key="4">
    <source>
        <dbReference type="ARBA" id="ARBA00023136"/>
    </source>
</evidence>
<dbReference type="Proteomes" id="UP001260872">
    <property type="component" value="Unassembled WGS sequence"/>
</dbReference>
<dbReference type="InterPro" id="IPR011701">
    <property type="entry name" value="MFS"/>
</dbReference>
<name>A0ABU1FUA4_9MICC</name>
<keyword evidence="4 6" id="KW-0472">Membrane</keyword>
<feature type="transmembrane region" description="Helical" evidence="6">
    <location>
        <begin position="83"/>
        <end position="101"/>
    </location>
</feature>
<comment type="caution">
    <text evidence="8">The sequence shown here is derived from an EMBL/GenBank/DDBJ whole genome shotgun (WGS) entry which is preliminary data.</text>
</comment>
<feature type="transmembrane region" description="Helical" evidence="6">
    <location>
        <begin position="52"/>
        <end position="71"/>
    </location>
</feature>
<feature type="transmembrane region" description="Helical" evidence="6">
    <location>
        <begin position="353"/>
        <end position="373"/>
    </location>
</feature>
<evidence type="ECO:0000256" key="3">
    <source>
        <dbReference type="ARBA" id="ARBA00022989"/>
    </source>
</evidence>
<proteinExistence type="predicted"/>
<dbReference type="Gene3D" id="1.20.1250.20">
    <property type="entry name" value="MFS general substrate transporter like domains"/>
    <property type="match status" value="1"/>
</dbReference>
<feature type="domain" description="Major facilitator superfamily (MFS) profile" evidence="7">
    <location>
        <begin position="13"/>
        <end position="405"/>
    </location>
</feature>
<feature type="transmembrane region" description="Helical" evidence="6">
    <location>
        <begin position="137"/>
        <end position="160"/>
    </location>
</feature>
<feature type="transmembrane region" description="Helical" evidence="6">
    <location>
        <begin position="226"/>
        <end position="250"/>
    </location>
</feature>
<organism evidence="8 9">
    <name type="scientific">Nesterenkonia flava</name>
    <dbReference type="NCBI Taxonomy" id="469799"/>
    <lineage>
        <taxon>Bacteria</taxon>
        <taxon>Bacillati</taxon>
        <taxon>Actinomycetota</taxon>
        <taxon>Actinomycetes</taxon>
        <taxon>Micrococcales</taxon>
        <taxon>Micrococcaceae</taxon>
        <taxon>Nesterenkonia</taxon>
    </lineage>
</organism>
<feature type="transmembrane region" description="Helical" evidence="6">
    <location>
        <begin position="317"/>
        <end position="341"/>
    </location>
</feature>
<dbReference type="Pfam" id="PF07690">
    <property type="entry name" value="MFS_1"/>
    <property type="match status" value="1"/>
</dbReference>
<feature type="region of interest" description="Disordered" evidence="5">
    <location>
        <begin position="196"/>
        <end position="217"/>
    </location>
</feature>
<dbReference type="RefSeq" id="WP_310537211.1">
    <property type="nucleotide sequence ID" value="NZ_BAAAOC010000001.1"/>
</dbReference>
<feature type="compositionally biased region" description="Low complexity" evidence="5">
    <location>
        <begin position="205"/>
        <end position="217"/>
    </location>
</feature>
<feature type="transmembrane region" description="Helical" evidence="6">
    <location>
        <begin position="292"/>
        <end position="311"/>
    </location>
</feature>
<feature type="transmembrane region" description="Helical" evidence="6">
    <location>
        <begin position="166"/>
        <end position="188"/>
    </location>
</feature>
<feature type="transmembrane region" description="Helical" evidence="6">
    <location>
        <begin position="107"/>
        <end position="125"/>
    </location>
</feature>
<evidence type="ECO:0000313" key="8">
    <source>
        <dbReference type="EMBL" id="MDR5711832.1"/>
    </source>
</evidence>
<evidence type="ECO:0000256" key="2">
    <source>
        <dbReference type="ARBA" id="ARBA00022692"/>
    </source>
</evidence>
<evidence type="ECO:0000256" key="5">
    <source>
        <dbReference type="SAM" id="MobiDB-lite"/>
    </source>
</evidence>
<evidence type="ECO:0000256" key="6">
    <source>
        <dbReference type="SAM" id="Phobius"/>
    </source>
</evidence>
<keyword evidence="9" id="KW-1185">Reference proteome</keyword>
<dbReference type="InterPro" id="IPR020846">
    <property type="entry name" value="MFS_dom"/>
</dbReference>
<comment type="subcellular location">
    <subcellularLocation>
        <location evidence="1">Cell membrane</location>
        <topology evidence="1">Multi-pass membrane protein</topology>
    </subcellularLocation>
</comment>